<evidence type="ECO:0008006" key="4">
    <source>
        <dbReference type="Google" id="ProtNLM"/>
    </source>
</evidence>
<keyword evidence="3" id="KW-1185">Reference proteome</keyword>
<reference evidence="2" key="1">
    <citation type="journal article" date="2014" name="Int. J. Syst. Evol. Microbiol.">
        <title>Complete genome sequence of Corynebacterium casei LMG S-19264T (=DSM 44701T), isolated from a smear-ripened cheese.</title>
        <authorList>
            <consortium name="US DOE Joint Genome Institute (JGI-PGF)"/>
            <person name="Walter F."/>
            <person name="Albersmeier A."/>
            <person name="Kalinowski J."/>
            <person name="Ruckert C."/>
        </authorList>
    </citation>
    <scope>NUCLEOTIDE SEQUENCE</scope>
    <source>
        <strain evidence="2">CGMCC 1.12195</strain>
    </source>
</reference>
<keyword evidence="1" id="KW-1133">Transmembrane helix</keyword>
<dbReference type="EMBL" id="BMER01000001">
    <property type="protein sequence ID" value="GGG80922.1"/>
    <property type="molecule type" value="Genomic_DNA"/>
</dbReference>
<evidence type="ECO:0000256" key="1">
    <source>
        <dbReference type="SAM" id="Phobius"/>
    </source>
</evidence>
<keyword evidence="1" id="KW-0812">Transmembrane</keyword>
<dbReference type="AlphaFoldDB" id="A0A917HIT4"/>
<comment type="caution">
    <text evidence="2">The sequence shown here is derived from an EMBL/GenBank/DDBJ whole genome shotgun (WGS) entry which is preliminary data.</text>
</comment>
<sequence length="277" mass="32423">MRRIHLFEFEDLSWFPKWLRDYGTDFLRAIADQADYYEHLVPIIKQALERTRQTTCIDIASGGGGGWEKMLQRLIPDVPDIRVVLTDFFPNKDAFDYLAQQFPNNISYYAKPVNALKVPHELKGLRTQFVSFHHFPPHQAQRLISNAVLQQSPILIVEAQERSLFTLLKFLILSPLSVWWLTPRIRPFKWRRLLFTYLIPIIPAYLLWDGLVSVCRTYRANEMLDFAHHADVDRRYLWEVGRITDKLLPVTYLLGYPVNRPSDRTGGQNMSSFTAGR</sequence>
<evidence type="ECO:0000313" key="3">
    <source>
        <dbReference type="Proteomes" id="UP000660862"/>
    </source>
</evidence>
<protein>
    <recommendedName>
        <fullName evidence="4">Class I SAM-dependent methyltransferase</fullName>
    </recommendedName>
</protein>
<dbReference type="InterPro" id="IPR029063">
    <property type="entry name" value="SAM-dependent_MTases_sf"/>
</dbReference>
<reference evidence="2" key="2">
    <citation type="submission" date="2020-09" db="EMBL/GenBank/DDBJ databases">
        <authorList>
            <person name="Sun Q."/>
            <person name="Zhou Y."/>
        </authorList>
    </citation>
    <scope>NUCLEOTIDE SEQUENCE</scope>
    <source>
        <strain evidence="2">CGMCC 1.12195</strain>
    </source>
</reference>
<evidence type="ECO:0000313" key="2">
    <source>
        <dbReference type="EMBL" id="GGG80922.1"/>
    </source>
</evidence>
<dbReference type="Proteomes" id="UP000660862">
    <property type="component" value="Unassembled WGS sequence"/>
</dbReference>
<name>A0A917HIT4_9SPHI</name>
<keyword evidence="1" id="KW-0472">Membrane</keyword>
<dbReference type="RefSeq" id="WP_188504969.1">
    <property type="nucleotide sequence ID" value="NZ_BMER01000001.1"/>
</dbReference>
<organism evidence="2 3">
    <name type="scientific">Parapedobacter pyrenivorans</name>
    <dbReference type="NCBI Taxonomy" id="1305674"/>
    <lineage>
        <taxon>Bacteria</taxon>
        <taxon>Pseudomonadati</taxon>
        <taxon>Bacteroidota</taxon>
        <taxon>Sphingobacteriia</taxon>
        <taxon>Sphingobacteriales</taxon>
        <taxon>Sphingobacteriaceae</taxon>
        <taxon>Parapedobacter</taxon>
    </lineage>
</organism>
<dbReference type="SUPFAM" id="SSF53335">
    <property type="entry name" value="S-adenosyl-L-methionine-dependent methyltransferases"/>
    <property type="match status" value="1"/>
</dbReference>
<feature type="transmembrane region" description="Helical" evidence="1">
    <location>
        <begin position="194"/>
        <end position="214"/>
    </location>
</feature>
<accession>A0A917HIT4</accession>
<proteinExistence type="predicted"/>
<gene>
    <name evidence="2" type="ORF">GCM10007415_11820</name>
</gene>